<dbReference type="OrthoDB" id="2104739at2759"/>
<protein>
    <recommendedName>
        <fullName evidence="1">HNH nuclease domain-containing protein</fullName>
    </recommendedName>
</protein>
<reference evidence="2 3" key="1">
    <citation type="journal article" date="2018" name="Sci. Rep.">
        <title>Genome sequence of the cauliflower mushroom Sparassis crispa (Hanabiratake) and its association with beneficial usage.</title>
        <authorList>
            <person name="Kiyama R."/>
            <person name="Furutani Y."/>
            <person name="Kawaguchi K."/>
            <person name="Nakanishi T."/>
        </authorList>
    </citation>
    <scope>NUCLEOTIDE SEQUENCE [LARGE SCALE GENOMIC DNA]</scope>
</reference>
<comment type="caution">
    <text evidence="2">The sequence shown here is derived from an EMBL/GenBank/DDBJ whole genome shotgun (WGS) entry which is preliminary data.</text>
</comment>
<dbReference type="EMBL" id="BFAD01000006">
    <property type="protein sequence ID" value="GBE84642.1"/>
    <property type="molecule type" value="Genomic_DNA"/>
</dbReference>
<evidence type="ECO:0000313" key="2">
    <source>
        <dbReference type="EMBL" id="GBE84642.1"/>
    </source>
</evidence>
<dbReference type="GeneID" id="38781559"/>
<gene>
    <name evidence="2" type="ORF">SCP_0606210</name>
</gene>
<dbReference type="RefSeq" id="XP_027615555.1">
    <property type="nucleotide sequence ID" value="XM_027759754.1"/>
</dbReference>
<dbReference type="InterPro" id="IPR003615">
    <property type="entry name" value="HNH_nuc"/>
</dbReference>
<evidence type="ECO:0000259" key="1">
    <source>
        <dbReference type="Pfam" id="PF13391"/>
    </source>
</evidence>
<keyword evidence="3" id="KW-1185">Reference proteome</keyword>
<dbReference type="Pfam" id="PF13391">
    <property type="entry name" value="HNH_2"/>
    <property type="match status" value="1"/>
</dbReference>
<organism evidence="2 3">
    <name type="scientific">Sparassis crispa</name>
    <dbReference type="NCBI Taxonomy" id="139825"/>
    <lineage>
        <taxon>Eukaryota</taxon>
        <taxon>Fungi</taxon>
        <taxon>Dikarya</taxon>
        <taxon>Basidiomycota</taxon>
        <taxon>Agaricomycotina</taxon>
        <taxon>Agaricomycetes</taxon>
        <taxon>Polyporales</taxon>
        <taxon>Sparassidaceae</taxon>
        <taxon>Sparassis</taxon>
    </lineage>
</organism>
<proteinExistence type="predicted"/>
<sequence length="352" mass="38941">MPGKPLPPNPYSGPEEAAYNTCRHLERLLDWSEVVSDEVRTSKRTPQLCGRLLGYMMLEAPTPEGRLNVAREIQTCTSASDTQDRLAALAQFYEHHFIRVFKSAKGATPTVSTHPSRPSFNMTAEQINQLLEEAPQDHRAAKLLIFHLTGRYDAATAISRYPEDETFIAPAPIAPTELAHIIAESTNANIQEGSTKRSYAASAWAVLDRFGKVNVVDNELNGQGIHRLPNVMTMSVDVHIFFDTLQIWFEEIGTDRYRLCARWDSILTSLGVDLNNPVIQLTTTNASLPLPNSHLLRLHATCAKVAHLSGAGEYIDAIFRDMEELKVLASDGGSAHVLQDALLHSGRQVAVH</sequence>
<evidence type="ECO:0000313" key="3">
    <source>
        <dbReference type="Proteomes" id="UP000287166"/>
    </source>
</evidence>
<name>A0A401GR03_9APHY</name>
<dbReference type="InParanoid" id="A0A401GR03"/>
<feature type="domain" description="HNH nuclease" evidence="1">
    <location>
        <begin position="175"/>
        <end position="249"/>
    </location>
</feature>
<dbReference type="Proteomes" id="UP000287166">
    <property type="component" value="Unassembled WGS sequence"/>
</dbReference>
<dbReference type="AlphaFoldDB" id="A0A401GR03"/>
<accession>A0A401GR03</accession>